<evidence type="ECO:0000256" key="1">
    <source>
        <dbReference type="SAM" id="MobiDB-lite"/>
    </source>
</evidence>
<feature type="non-terminal residue" evidence="2">
    <location>
        <position position="34"/>
    </location>
</feature>
<evidence type="ECO:0000313" key="2">
    <source>
        <dbReference type="EMBL" id="GBN41391.1"/>
    </source>
</evidence>
<name>A0A4Y2NQ31_ARAVE</name>
<feature type="compositionally biased region" description="Basic and acidic residues" evidence="1">
    <location>
        <begin position="1"/>
        <end position="10"/>
    </location>
</feature>
<sequence>MAETVGHGDGEQASPKLHVQPWPSLMNRKADTLL</sequence>
<protein>
    <submittedName>
        <fullName evidence="2">Uncharacterized protein</fullName>
    </submittedName>
</protein>
<dbReference type="Proteomes" id="UP000499080">
    <property type="component" value="Unassembled WGS sequence"/>
</dbReference>
<dbReference type="AlphaFoldDB" id="A0A4Y2NQ31"/>
<dbReference type="EMBL" id="BGPR01288830">
    <property type="protein sequence ID" value="GBN41391.1"/>
    <property type="molecule type" value="Genomic_DNA"/>
</dbReference>
<keyword evidence="3" id="KW-1185">Reference proteome</keyword>
<evidence type="ECO:0000313" key="3">
    <source>
        <dbReference type="Proteomes" id="UP000499080"/>
    </source>
</evidence>
<comment type="caution">
    <text evidence="2">The sequence shown here is derived from an EMBL/GenBank/DDBJ whole genome shotgun (WGS) entry which is preliminary data.</text>
</comment>
<feature type="region of interest" description="Disordered" evidence="1">
    <location>
        <begin position="1"/>
        <end position="34"/>
    </location>
</feature>
<gene>
    <name evidence="2" type="ORF">AVEN_174457_1</name>
</gene>
<accession>A0A4Y2NQ31</accession>
<organism evidence="2 3">
    <name type="scientific">Araneus ventricosus</name>
    <name type="common">Orbweaver spider</name>
    <name type="synonym">Epeira ventricosa</name>
    <dbReference type="NCBI Taxonomy" id="182803"/>
    <lineage>
        <taxon>Eukaryota</taxon>
        <taxon>Metazoa</taxon>
        <taxon>Ecdysozoa</taxon>
        <taxon>Arthropoda</taxon>
        <taxon>Chelicerata</taxon>
        <taxon>Arachnida</taxon>
        <taxon>Araneae</taxon>
        <taxon>Araneomorphae</taxon>
        <taxon>Entelegynae</taxon>
        <taxon>Araneoidea</taxon>
        <taxon>Araneidae</taxon>
        <taxon>Araneus</taxon>
    </lineage>
</organism>
<proteinExistence type="predicted"/>
<reference evidence="2 3" key="1">
    <citation type="journal article" date="2019" name="Sci. Rep.">
        <title>Orb-weaving spider Araneus ventricosus genome elucidates the spidroin gene catalogue.</title>
        <authorList>
            <person name="Kono N."/>
            <person name="Nakamura H."/>
            <person name="Ohtoshi R."/>
            <person name="Moran D.A.P."/>
            <person name="Shinohara A."/>
            <person name="Yoshida Y."/>
            <person name="Fujiwara M."/>
            <person name="Mori M."/>
            <person name="Tomita M."/>
            <person name="Arakawa K."/>
        </authorList>
    </citation>
    <scope>NUCLEOTIDE SEQUENCE [LARGE SCALE GENOMIC DNA]</scope>
</reference>